<dbReference type="InterPro" id="IPR001138">
    <property type="entry name" value="Zn2Cys6_DnaBD"/>
</dbReference>
<dbReference type="CDD" id="cd00067">
    <property type="entry name" value="GAL4"/>
    <property type="match status" value="1"/>
</dbReference>
<dbReference type="GeneID" id="36578582"/>
<dbReference type="OrthoDB" id="3520699at2759"/>
<feature type="compositionally biased region" description="Low complexity" evidence="2">
    <location>
        <begin position="223"/>
        <end position="232"/>
    </location>
</feature>
<gene>
    <name evidence="4" type="ORF">K444DRAFT_135457</name>
</gene>
<evidence type="ECO:0000259" key="3">
    <source>
        <dbReference type="PROSITE" id="PS50048"/>
    </source>
</evidence>
<evidence type="ECO:0000256" key="2">
    <source>
        <dbReference type="SAM" id="MobiDB-lite"/>
    </source>
</evidence>
<dbReference type="SMART" id="SM00066">
    <property type="entry name" value="GAL4"/>
    <property type="match status" value="1"/>
</dbReference>
<feature type="region of interest" description="Disordered" evidence="2">
    <location>
        <begin position="194"/>
        <end position="243"/>
    </location>
</feature>
<dbReference type="EMBL" id="KZ613866">
    <property type="protein sequence ID" value="PMD54085.1"/>
    <property type="molecule type" value="Genomic_DNA"/>
</dbReference>
<protein>
    <recommendedName>
        <fullName evidence="3">Zn(2)-C6 fungal-type domain-containing protein</fullName>
    </recommendedName>
</protein>
<feature type="domain" description="Zn(2)-C6 fungal-type" evidence="3">
    <location>
        <begin position="26"/>
        <end position="56"/>
    </location>
</feature>
<dbReference type="GO" id="GO:0005634">
    <property type="term" value="C:nucleus"/>
    <property type="evidence" value="ECO:0007669"/>
    <property type="project" value="TreeGrafter"/>
</dbReference>
<evidence type="ECO:0000313" key="4">
    <source>
        <dbReference type="EMBL" id="PMD54085.1"/>
    </source>
</evidence>
<sequence length="424" mass="46811">MFTTLRYVKDTALVPEREGHVLAHLACKACRSRKLKCTGESNGCRRCLSKDVTCTYPDPSQRTRSRDIQKRAKTKLASQVPLPPASVNTKDQVSDRTIAGHELTPAPPSPWAGAAFKRGNDGSFLDAFLGDGSMSEELSFLSEDMQVEGAGFFPLDHYSCLDDFLETGWSTSASSGLVDNSPFLSSPFSTYGPQLASSTAERRKSPEPRILMPTTPNTPPNLLPTSSSSLSPSPSPNQTPPPCNCLPTALQMLSAITINESSIRNIPRTIRLNKYILQQSKTLFSCTSCSDTTAASTMTILTVLCQKVMSSYEHVVSLLARQYYALHHLSMDNVPTYLRIFDDVEVEEGRSEQQFQLSEYEVEKFEEPCLFSGLVALQLGILRAFLLRLKEAPERLAGEYFTLLDSVDKRVMKLGRFCSASCEV</sequence>
<keyword evidence="1" id="KW-0539">Nucleus</keyword>
<dbReference type="AlphaFoldDB" id="A0A2J6STI2"/>
<dbReference type="PANTHER" id="PTHR31668:SF4">
    <property type="entry name" value="TRANSCRIPTIONAL ACTIVATOR PROTEIN DAL81"/>
    <property type="match status" value="1"/>
</dbReference>
<dbReference type="InParanoid" id="A0A2J6STI2"/>
<accession>A0A2J6STI2</accession>
<dbReference type="Gene3D" id="4.10.240.10">
    <property type="entry name" value="Zn(2)-C6 fungal-type DNA-binding domain"/>
    <property type="match status" value="1"/>
</dbReference>
<evidence type="ECO:0000256" key="1">
    <source>
        <dbReference type="ARBA" id="ARBA00023242"/>
    </source>
</evidence>
<dbReference type="GO" id="GO:0001080">
    <property type="term" value="P:nitrogen catabolite activation of transcription from RNA polymerase II promoter"/>
    <property type="evidence" value="ECO:0007669"/>
    <property type="project" value="TreeGrafter"/>
</dbReference>
<dbReference type="Pfam" id="PF00172">
    <property type="entry name" value="Zn_clus"/>
    <property type="match status" value="1"/>
</dbReference>
<dbReference type="PROSITE" id="PS50048">
    <property type="entry name" value="ZN2_CY6_FUNGAL_2"/>
    <property type="match status" value="1"/>
</dbReference>
<dbReference type="GO" id="GO:0000981">
    <property type="term" value="F:DNA-binding transcription factor activity, RNA polymerase II-specific"/>
    <property type="evidence" value="ECO:0007669"/>
    <property type="project" value="InterPro"/>
</dbReference>
<proteinExistence type="predicted"/>
<dbReference type="Proteomes" id="UP000235371">
    <property type="component" value="Unassembled WGS sequence"/>
</dbReference>
<reference evidence="4 5" key="1">
    <citation type="submission" date="2016-04" db="EMBL/GenBank/DDBJ databases">
        <title>A degradative enzymes factory behind the ericoid mycorrhizal symbiosis.</title>
        <authorList>
            <consortium name="DOE Joint Genome Institute"/>
            <person name="Martino E."/>
            <person name="Morin E."/>
            <person name="Grelet G."/>
            <person name="Kuo A."/>
            <person name="Kohler A."/>
            <person name="Daghino S."/>
            <person name="Barry K."/>
            <person name="Choi C."/>
            <person name="Cichocki N."/>
            <person name="Clum A."/>
            <person name="Copeland A."/>
            <person name="Hainaut M."/>
            <person name="Haridas S."/>
            <person name="Labutti K."/>
            <person name="Lindquist E."/>
            <person name="Lipzen A."/>
            <person name="Khouja H.-R."/>
            <person name="Murat C."/>
            <person name="Ohm R."/>
            <person name="Olson A."/>
            <person name="Spatafora J."/>
            <person name="Veneault-Fourrey C."/>
            <person name="Henrissat B."/>
            <person name="Grigoriev I."/>
            <person name="Martin F."/>
            <person name="Perotto S."/>
        </authorList>
    </citation>
    <scope>NUCLEOTIDE SEQUENCE [LARGE SCALE GENOMIC DNA]</scope>
    <source>
        <strain evidence="4 5">E</strain>
    </source>
</reference>
<dbReference type="GO" id="GO:0008270">
    <property type="term" value="F:zinc ion binding"/>
    <property type="evidence" value="ECO:0007669"/>
    <property type="project" value="InterPro"/>
</dbReference>
<dbReference type="InterPro" id="IPR036864">
    <property type="entry name" value="Zn2-C6_fun-type_DNA-bd_sf"/>
</dbReference>
<feature type="compositionally biased region" description="Pro residues" evidence="2">
    <location>
        <begin position="233"/>
        <end position="243"/>
    </location>
</feature>
<dbReference type="PROSITE" id="PS00463">
    <property type="entry name" value="ZN2_CY6_FUNGAL_1"/>
    <property type="match status" value="1"/>
</dbReference>
<dbReference type="InterPro" id="IPR050797">
    <property type="entry name" value="Carb_Metab_Trans_Reg"/>
</dbReference>
<organism evidence="4 5">
    <name type="scientific">Hyaloscypha bicolor E</name>
    <dbReference type="NCBI Taxonomy" id="1095630"/>
    <lineage>
        <taxon>Eukaryota</taxon>
        <taxon>Fungi</taxon>
        <taxon>Dikarya</taxon>
        <taxon>Ascomycota</taxon>
        <taxon>Pezizomycotina</taxon>
        <taxon>Leotiomycetes</taxon>
        <taxon>Helotiales</taxon>
        <taxon>Hyaloscyphaceae</taxon>
        <taxon>Hyaloscypha</taxon>
        <taxon>Hyaloscypha bicolor</taxon>
    </lineage>
</organism>
<keyword evidence="5" id="KW-1185">Reference proteome</keyword>
<dbReference type="RefSeq" id="XP_024730989.1">
    <property type="nucleotide sequence ID" value="XM_024870500.1"/>
</dbReference>
<evidence type="ECO:0000313" key="5">
    <source>
        <dbReference type="Proteomes" id="UP000235371"/>
    </source>
</evidence>
<dbReference type="PANTHER" id="PTHR31668">
    <property type="entry name" value="GLUCOSE TRANSPORT TRANSCRIPTION REGULATOR RGT1-RELATED-RELATED"/>
    <property type="match status" value="1"/>
</dbReference>
<dbReference type="SUPFAM" id="SSF57701">
    <property type="entry name" value="Zn2/Cys6 DNA-binding domain"/>
    <property type="match status" value="1"/>
</dbReference>
<name>A0A2J6STI2_9HELO</name>